<evidence type="ECO:0000313" key="2">
    <source>
        <dbReference type="Proteomes" id="UP000623440"/>
    </source>
</evidence>
<dbReference type="Pfam" id="PF22541">
    <property type="entry name" value="DUF7005"/>
    <property type="match status" value="1"/>
</dbReference>
<dbReference type="InterPro" id="IPR054274">
    <property type="entry name" value="DUF7005"/>
</dbReference>
<dbReference type="RefSeq" id="WP_190944035.1">
    <property type="nucleotide sequence ID" value="NZ_JACJSI010000097.1"/>
</dbReference>
<comment type="caution">
    <text evidence="1">The sequence shown here is derived from an EMBL/GenBank/DDBJ whole genome shotgun (WGS) entry which is preliminary data.</text>
</comment>
<proteinExistence type="predicted"/>
<sequence>MSNQHQLRASVLASYGATALEIEELLAYNQNIFDRSFSTLPTKFPLPPEPHVAAWEEYATLAQEIGVFQALSSKLVQLQFPILEGISQTQVYRFATRKGVSADDMVEATGLILQQPEQLQLILHQSFVGVIPVLLASNREDFVSLVQALTMRNEPKPVPDSMGAYMVTGFNNWDRVRQYRQQWSAKNFGNCSESSWLEEFGRLILQKHLYQDRLIILSDGFYSNVSASDIGLSEVEWRRISLTIRLEHECTHYFTQRLFGSMRNNLLDELIADYRGIVAAIGHYRADWFLRFLGLESFPDYREGGRLQNYRGQPPLSENAFKILQALVKSAAENLERFDAQYGQELRTLNSQPIMLIALTYLTLEELACSEAHSYIQKILDQLRTSLKEAEEHLKSKP</sequence>
<keyword evidence="2" id="KW-1185">Reference proteome</keyword>
<gene>
    <name evidence="1" type="ORF">H6G97_29470</name>
</gene>
<reference evidence="1 2" key="1">
    <citation type="journal article" date="2020" name="ISME J.">
        <title>Comparative genomics reveals insights into cyanobacterial evolution and habitat adaptation.</title>
        <authorList>
            <person name="Chen M.Y."/>
            <person name="Teng W.K."/>
            <person name="Zhao L."/>
            <person name="Hu C.X."/>
            <person name="Zhou Y.K."/>
            <person name="Han B.P."/>
            <person name="Song L.R."/>
            <person name="Shu W.S."/>
        </authorList>
    </citation>
    <scope>NUCLEOTIDE SEQUENCE [LARGE SCALE GENOMIC DNA]</scope>
    <source>
        <strain evidence="1 2">FACHB-838</strain>
    </source>
</reference>
<evidence type="ECO:0000313" key="1">
    <source>
        <dbReference type="EMBL" id="MBD2533468.1"/>
    </source>
</evidence>
<dbReference type="Proteomes" id="UP000623440">
    <property type="component" value="Unassembled WGS sequence"/>
</dbReference>
<organism evidence="1 2">
    <name type="scientific">Nostoc flagelliforme FACHB-838</name>
    <dbReference type="NCBI Taxonomy" id="2692904"/>
    <lineage>
        <taxon>Bacteria</taxon>
        <taxon>Bacillati</taxon>
        <taxon>Cyanobacteriota</taxon>
        <taxon>Cyanophyceae</taxon>
        <taxon>Nostocales</taxon>
        <taxon>Nostocaceae</taxon>
        <taxon>Nostoc</taxon>
    </lineage>
</organism>
<dbReference type="EMBL" id="JACJSI010000097">
    <property type="protein sequence ID" value="MBD2533468.1"/>
    <property type="molecule type" value="Genomic_DNA"/>
</dbReference>
<accession>A0ABR8DW53</accession>
<protein>
    <submittedName>
        <fullName evidence="1">Uncharacterized protein</fullName>
    </submittedName>
</protein>
<name>A0ABR8DW53_9NOSO</name>